<evidence type="ECO:0000256" key="7">
    <source>
        <dbReference type="PIRNR" id="PIRNR017209"/>
    </source>
</evidence>
<dbReference type="SUPFAM" id="SSF50182">
    <property type="entry name" value="Sm-like ribonucleoproteins"/>
    <property type="match status" value="1"/>
</dbReference>
<dbReference type="InterPro" id="IPR002048">
    <property type="entry name" value="EF_hand_dom"/>
</dbReference>
<dbReference type="GO" id="GO:0005789">
    <property type="term" value="C:endoplasmic reticulum membrane"/>
    <property type="evidence" value="ECO:0007669"/>
    <property type="project" value="UniProtKB-SubCell"/>
</dbReference>
<feature type="compositionally biased region" description="Acidic residues" evidence="8">
    <location>
        <begin position="745"/>
        <end position="758"/>
    </location>
</feature>
<evidence type="ECO:0000256" key="9">
    <source>
        <dbReference type="SAM" id="Phobius"/>
    </source>
</evidence>
<evidence type="ECO:0000313" key="12">
    <source>
        <dbReference type="Proteomes" id="UP000018144"/>
    </source>
</evidence>
<evidence type="ECO:0000259" key="10">
    <source>
        <dbReference type="PROSITE" id="PS50222"/>
    </source>
</evidence>
<feature type="transmembrane region" description="Helical" evidence="9">
    <location>
        <begin position="173"/>
        <end position="190"/>
    </location>
</feature>
<feature type="domain" description="EF-hand" evidence="10">
    <location>
        <begin position="439"/>
        <end position="474"/>
    </location>
</feature>
<feature type="compositionally biased region" description="Polar residues" evidence="8">
    <location>
        <begin position="74"/>
        <end position="92"/>
    </location>
</feature>
<feature type="transmembrane region" description="Helical" evidence="9">
    <location>
        <begin position="485"/>
        <end position="511"/>
    </location>
</feature>
<dbReference type="Gene3D" id="2.30.30.60">
    <property type="match status" value="1"/>
</dbReference>
<feature type="region of interest" description="Disordered" evidence="8">
    <location>
        <begin position="74"/>
        <end position="95"/>
    </location>
</feature>
<dbReference type="PANTHER" id="PTHR31323:SF14">
    <property type="entry name" value="MECHANOSENSITIVE ION CHANNEL PROTEIN MSY2"/>
    <property type="match status" value="1"/>
</dbReference>
<dbReference type="Proteomes" id="UP000018144">
    <property type="component" value="Unassembled WGS sequence"/>
</dbReference>
<dbReference type="PROSITE" id="PS50222">
    <property type="entry name" value="EF_HAND_2"/>
    <property type="match status" value="1"/>
</dbReference>
<keyword evidence="6 7" id="KW-0472">Membrane</keyword>
<evidence type="ECO:0000256" key="3">
    <source>
        <dbReference type="ARBA" id="ARBA00022692"/>
    </source>
</evidence>
<name>U4LD42_PYROM</name>
<dbReference type="Pfam" id="PF25886">
    <property type="entry name" value="Msy1"/>
    <property type="match status" value="1"/>
</dbReference>
<dbReference type="InterPro" id="IPR006685">
    <property type="entry name" value="MscS_channel_2nd"/>
</dbReference>
<dbReference type="InterPro" id="IPR018247">
    <property type="entry name" value="EF_Hand_1_Ca_BS"/>
</dbReference>
<keyword evidence="12" id="KW-1185">Reference proteome</keyword>
<dbReference type="InterPro" id="IPR016688">
    <property type="entry name" value="MscS-like_plants/fungi"/>
</dbReference>
<feature type="transmembrane region" description="Helical" evidence="9">
    <location>
        <begin position="523"/>
        <end position="550"/>
    </location>
</feature>
<dbReference type="InterPro" id="IPR010920">
    <property type="entry name" value="LSM_dom_sf"/>
</dbReference>
<dbReference type="PANTHER" id="PTHR31323">
    <property type="entry name" value="MECHANOSENSITIVE ION CHANNEL PROTEIN MSY2"/>
    <property type="match status" value="1"/>
</dbReference>
<dbReference type="GO" id="GO:0005509">
    <property type="term" value="F:calcium ion binding"/>
    <property type="evidence" value="ECO:0007669"/>
    <property type="project" value="InterPro"/>
</dbReference>
<dbReference type="OrthoDB" id="544685at2759"/>
<proteinExistence type="inferred from homology"/>
<feature type="compositionally biased region" description="Basic and acidic residues" evidence="8">
    <location>
        <begin position="819"/>
        <end position="829"/>
    </location>
</feature>
<dbReference type="InterPro" id="IPR058650">
    <property type="entry name" value="Msy1/2-like"/>
</dbReference>
<feature type="transmembrane region" description="Helical" evidence="9">
    <location>
        <begin position="141"/>
        <end position="161"/>
    </location>
</feature>
<keyword evidence="3 9" id="KW-0812">Transmembrane</keyword>
<dbReference type="SMART" id="SM00054">
    <property type="entry name" value="EFh"/>
    <property type="match status" value="1"/>
</dbReference>
<comment type="subcellular location">
    <subcellularLocation>
        <location evidence="1">Endomembrane system</location>
        <topology evidence="1">Multi-pass membrane protein</topology>
    </subcellularLocation>
    <subcellularLocation>
        <location evidence="7">Endoplasmic reticulum membrane</location>
    </subcellularLocation>
</comment>
<dbReference type="GO" id="GO:0006874">
    <property type="term" value="P:intracellular calcium ion homeostasis"/>
    <property type="evidence" value="ECO:0007669"/>
    <property type="project" value="TreeGrafter"/>
</dbReference>
<gene>
    <name evidence="11" type="ORF">PCON_08007</name>
</gene>
<evidence type="ECO:0000256" key="5">
    <source>
        <dbReference type="ARBA" id="ARBA00022989"/>
    </source>
</evidence>
<comment type="similarity">
    <text evidence="2 7">Belongs to the MscS (TC 1.A.23) family.</text>
</comment>
<evidence type="ECO:0000256" key="2">
    <source>
        <dbReference type="ARBA" id="ARBA00008017"/>
    </source>
</evidence>
<dbReference type="Gene3D" id="1.10.238.10">
    <property type="entry name" value="EF-hand"/>
    <property type="match status" value="1"/>
</dbReference>
<dbReference type="PIRSF" id="PIRSF017209">
    <property type="entry name" value="Memb_At2g17000_prd"/>
    <property type="match status" value="1"/>
</dbReference>
<reference evidence="11 12" key="1">
    <citation type="journal article" date="2013" name="PLoS Genet.">
        <title>The genome and development-dependent transcriptomes of Pyronema confluens: a window into fungal evolution.</title>
        <authorList>
            <person name="Traeger S."/>
            <person name="Altegoer F."/>
            <person name="Freitag M."/>
            <person name="Gabaldon T."/>
            <person name="Kempken F."/>
            <person name="Kumar A."/>
            <person name="Marcet-Houben M."/>
            <person name="Poggeler S."/>
            <person name="Stajich J.E."/>
            <person name="Nowrousian M."/>
        </authorList>
    </citation>
    <scope>NUCLEOTIDE SEQUENCE [LARGE SCALE GENOMIC DNA]</scope>
    <source>
        <strain evidence="12">CBS 100304</strain>
        <tissue evidence="11">Vegetative mycelium</tissue>
    </source>
</reference>
<evidence type="ECO:0000256" key="8">
    <source>
        <dbReference type="SAM" id="MobiDB-lite"/>
    </source>
</evidence>
<dbReference type="InterPro" id="IPR023408">
    <property type="entry name" value="MscS_beta-dom_sf"/>
</dbReference>
<dbReference type="Pfam" id="PF00924">
    <property type="entry name" value="MS_channel_2nd"/>
    <property type="match status" value="1"/>
</dbReference>
<feature type="region of interest" description="Disordered" evidence="8">
    <location>
        <begin position="1"/>
        <end position="37"/>
    </location>
</feature>
<dbReference type="OMA" id="HSMHDVD"/>
<evidence type="ECO:0000256" key="6">
    <source>
        <dbReference type="ARBA" id="ARBA00023136"/>
    </source>
</evidence>
<dbReference type="GO" id="GO:0005262">
    <property type="term" value="F:calcium channel activity"/>
    <property type="evidence" value="ECO:0007669"/>
    <property type="project" value="TreeGrafter"/>
</dbReference>
<sequence>MEVPMVKSPTSPKSKGFLPIPNMNSNDPRGNMNPPLPIPSYQPSPGGYSNGEHIVNIPLTPIKTSVSSTGARKEGQTMNEYSNTNNGSQLGSDGNGDFQPSYIGRRRAKSDAVLNPQDEGALTTMGKIYDKILKFSILTRYILYIVPLSLVFVIPIIVSIYGAPNAKIGGVRMLWFFAWLEIVWCSLWLSKLVAKALPLVFQTLVGVISSSVKKYSQIIKALELPLSLVGWAVASLCSFLPLMTRNVDVTPERLGVIDPWMNRLNKFLVSCLVTAVIWFCERLLIRIVSVSYYRRQFESRIKTNKENVKVLAELYEISRNLFPEYTEFREEDYIIHQGLHTLNIPGLKRVSGTATPMRAFLGGVNAVQGKVTSVFGNIAQEVTGNKNLMNPNSSYATTIEALRRKVSAEALARRIWMSFVPEGSYALTLNDLKEVMGPERERQAESCFRMIDTDGNGDISLEEMIMHCVNLQQDRKKVTRSLQDVDNAISALDSVLSFIVFVITILIFVIAQQSSVGATLAGAGTVLISLSFCFAITAQEILASCIFLFVKHPYDVGDRIDVDENKYIVEHISLLYTVFKRVDTNKTTQIPNNVLNMKTLENVTRSGSMKESLMVPVSFDTSFEDITKLKYELMLFAQENSRDFEPEVEVEVQSINDLDRLILRIETRYRSNWSNEILTMQRRNRFMLALVAILRRIPIYCPGGGDPIVGEVGRPMYTVAIPDTAARENMANTAKDKKKKRWDYSDSEESDKEEEEEEPRTPVPRRKSSSDETAVSSRPTPTSLGAGSMSMASMMSGSSPYMPVPESRDRRPSGGSNRSRREDQVEEVRSMLSREATRGRRRKPVPGQLGSPAQI</sequence>
<feature type="region of interest" description="Disordered" evidence="8">
    <location>
        <begin position="728"/>
        <end position="855"/>
    </location>
</feature>
<feature type="compositionally biased region" description="Polar residues" evidence="8">
    <location>
        <begin position="771"/>
        <end position="783"/>
    </location>
</feature>
<keyword evidence="5 9" id="KW-1133">Transmembrane helix</keyword>
<dbReference type="AlphaFoldDB" id="U4LD42"/>
<keyword evidence="4" id="KW-0106">Calcium</keyword>
<dbReference type="SUPFAM" id="SSF47473">
    <property type="entry name" value="EF-hand"/>
    <property type="match status" value="1"/>
</dbReference>
<protein>
    <recommendedName>
        <fullName evidence="7">Mechanosensitive ion channel protein</fullName>
    </recommendedName>
</protein>
<dbReference type="eggNOG" id="KOG4629">
    <property type="taxonomic scope" value="Eukaryota"/>
</dbReference>
<dbReference type="PROSITE" id="PS00018">
    <property type="entry name" value="EF_HAND_1"/>
    <property type="match status" value="1"/>
</dbReference>
<dbReference type="EMBL" id="HF935414">
    <property type="protein sequence ID" value="CCX08414.1"/>
    <property type="molecule type" value="Genomic_DNA"/>
</dbReference>
<organism evidence="11 12">
    <name type="scientific">Pyronema omphalodes (strain CBS 100304)</name>
    <name type="common">Pyronema confluens</name>
    <dbReference type="NCBI Taxonomy" id="1076935"/>
    <lineage>
        <taxon>Eukaryota</taxon>
        <taxon>Fungi</taxon>
        <taxon>Dikarya</taxon>
        <taxon>Ascomycota</taxon>
        <taxon>Pezizomycotina</taxon>
        <taxon>Pezizomycetes</taxon>
        <taxon>Pezizales</taxon>
        <taxon>Pyronemataceae</taxon>
        <taxon>Pyronema</taxon>
    </lineage>
</organism>
<evidence type="ECO:0000256" key="1">
    <source>
        <dbReference type="ARBA" id="ARBA00004127"/>
    </source>
</evidence>
<keyword evidence="7" id="KW-0256">Endoplasmic reticulum</keyword>
<accession>U4LD42</accession>
<feature type="compositionally biased region" description="Low complexity" evidence="8">
    <location>
        <begin position="785"/>
        <end position="799"/>
    </location>
</feature>
<evidence type="ECO:0000256" key="4">
    <source>
        <dbReference type="ARBA" id="ARBA00022837"/>
    </source>
</evidence>
<evidence type="ECO:0000313" key="11">
    <source>
        <dbReference type="EMBL" id="CCX08414.1"/>
    </source>
</evidence>
<dbReference type="InterPro" id="IPR011992">
    <property type="entry name" value="EF-hand-dom_pair"/>
</dbReference>